<dbReference type="NCBIfam" id="NF001221">
    <property type="entry name" value="PRK00197.1"/>
    <property type="match status" value="1"/>
</dbReference>
<dbReference type="FunFam" id="3.40.309.10:FF:000006">
    <property type="entry name" value="Gamma-glutamyl phosphate reductase"/>
    <property type="match status" value="1"/>
</dbReference>
<dbReference type="HAMAP" id="MF_00412">
    <property type="entry name" value="ProA"/>
    <property type="match status" value="1"/>
</dbReference>
<dbReference type="InterPro" id="IPR012134">
    <property type="entry name" value="Glu-5-SA_DH"/>
</dbReference>
<evidence type="ECO:0000256" key="6">
    <source>
        <dbReference type="ARBA" id="ARBA00049024"/>
    </source>
</evidence>
<evidence type="ECO:0000256" key="1">
    <source>
        <dbReference type="ARBA" id="ARBA00004985"/>
    </source>
</evidence>
<dbReference type="Gene3D" id="3.40.309.10">
    <property type="entry name" value="Aldehyde Dehydrogenase, Chain A, domain 2"/>
    <property type="match status" value="1"/>
</dbReference>
<dbReference type="EC" id="1.2.1.41" evidence="7"/>
<reference evidence="9 10" key="1">
    <citation type="submission" date="2011-02" db="EMBL/GenBank/DDBJ databases">
        <authorList>
            <person name="Muzny D."/>
            <person name="Qin X."/>
            <person name="Buhay C."/>
            <person name="Dugan-Rocha S."/>
            <person name="Ding Y."/>
            <person name="Chen G."/>
            <person name="Hawes A."/>
            <person name="Holder M."/>
            <person name="Jhangiani S."/>
            <person name="Johnson A."/>
            <person name="Khan Z."/>
            <person name="Li Z."/>
            <person name="Liu W."/>
            <person name="Liu X."/>
            <person name="Perez L."/>
            <person name="Shen H."/>
            <person name="Wang Q."/>
            <person name="Watt J."/>
            <person name="Xi L."/>
            <person name="Xin Y."/>
            <person name="Zhou J."/>
            <person name="Deng J."/>
            <person name="Jiang H."/>
            <person name="Liu Y."/>
            <person name="Qu J."/>
            <person name="Song X.-Z."/>
            <person name="Zhang L."/>
            <person name="Villasana D."/>
            <person name="Johnson A."/>
            <person name="Liu J."/>
            <person name="Liyanage D."/>
            <person name="Lorensuhewa L."/>
            <person name="Robinson T."/>
            <person name="Song A."/>
            <person name="Song B.-B."/>
            <person name="Dinh H."/>
            <person name="Thornton R."/>
            <person name="Coyle M."/>
            <person name="Francisco L."/>
            <person name="Jackson L."/>
            <person name="Javaid M."/>
            <person name="Korchina V."/>
            <person name="Kovar C."/>
            <person name="Mata R."/>
            <person name="Mathew T."/>
            <person name="Ngo R."/>
            <person name="Nguyen L."/>
            <person name="Nguyen N."/>
            <person name="Okwuonu G."/>
            <person name="Ongeri F."/>
            <person name="Pham C."/>
            <person name="Simmons D."/>
            <person name="Wilczek-Boney K."/>
            <person name="Hale W."/>
            <person name="Jakkamsetti A."/>
            <person name="Pham P."/>
            <person name="Ruth R."/>
            <person name="San Lucas F."/>
            <person name="Warren J."/>
            <person name="Zhang J."/>
            <person name="Zhao Z."/>
            <person name="Zhou C."/>
            <person name="Zhu D."/>
            <person name="Lee S."/>
            <person name="Bess C."/>
            <person name="Blankenburg K."/>
            <person name="Forbes L."/>
            <person name="Fu Q."/>
            <person name="Gubbala S."/>
            <person name="Hirani K."/>
            <person name="Jayaseelan J.C."/>
            <person name="Lara F."/>
            <person name="Munidasa M."/>
            <person name="Palculict T."/>
            <person name="Patil S."/>
            <person name="Pu L.-L."/>
            <person name="Saada N."/>
            <person name="Tang L."/>
            <person name="Weissenberger G."/>
            <person name="Zhu Y."/>
            <person name="Hemphill L."/>
            <person name="Shang Y."/>
            <person name="Youmans B."/>
            <person name="Ayvaz T."/>
            <person name="Ross M."/>
            <person name="Santibanez J."/>
            <person name="Aqrawi P."/>
            <person name="Gross S."/>
            <person name="Joshi V."/>
            <person name="Fowler G."/>
            <person name="Nazareth L."/>
            <person name="Reid J."/>
            <person name="Worley K."/>
            <person name="Petrosino J."/>
            <person name="Highlander S."/>
            <person name="Gibbs R."/>
        </authorList>
    </citation>
    <scope>NUCLEOTIDE SEQUENCE [LARGE SCALE GENOMIC DNA]</scope>
    <source>
        <strain evidence="9 10">DSM 15829</strain>
    </source>
</reference>
<comment type="similarity">
    <text evidence="7">Belongs to the gamma-glutamyl phosphate reductase family.</text>
</comment>
<feature type="domain" description="Aldehyde dehydrogenase" evidence="8">
    <location>
        <begin position="19"/>
        <end position="296"/>
    </location>
</feature>
<dbReference type="InterPro" id="IPR020593">
    <property type="entry name" value="G-glutamylP_reductase_CS"/>
</dbReference>
<protein>
    <recommendedName>
        <fullName evidence="7">Gamma-glutamyl phosphate reductase</fullName>
        <shortName evidence="7">GPR</shortName>
        <ecNumber evidence="7">1.2.1.41</ecNumber>
    </recommendedName>
    <alternativeName>
        <fullName evidence="7">Glutamate-5-semialdehyde dehydrogenase</fullName>
    </alternativeName>
    <alternativeName>
        <fullName evidence="7">Glutamyl-gamma-semialdehyde dehydrogenase</fullName>
        <shortName evidence="7">GSA dehydrogenase</shortName>
    </alternativeName>
</protein>
<evidence type="ECO:0000313" key="10">
    <source>
        <dbReference type="Proteomes" id="UP000005947"/>
    </source>
</evidence>
<dbReference type="Proteomes" id="UP000005947">
    <property type="component" value="Unassembled WGS sequence"/>
</dbReference>
<keyword evidence="10" id="KW-1185">Reference proteome</keyword>
<dbReference type="PANTHER" id="PTHR11063:SF8">
    <property type="entry name" value="DELTA-1-PYRROLINE-5-CARBOXYLATE SYNTHASE"/>
    <property type="match status" value="1"/>
</dbReference>
<keyword evidence="4 7" id="KW-0521">NADP</keyword>
<organism evidence="9 10">
    <name type="scientific">Fannyhessea vaginae DSM 15829</name>
    <dbReference type="NCBI Taxonomy" id="525256"/>
    <lineage>
        <taxon>Bacteria</taxon>
        <taxon>Bacillati</taxon>
        <taxon>Actinomycetota</taxon>
        <taxon>Coriobacteriia</taxon>
        <taxon>Coriobacteriales</taxon>
        <taxon>Atopobiaceae</taxon>
        <taxon>Fannyhessea</taxon>
    </lineage>
</organism>
<dbReference type="PIRSF" id="PIRSF000151">
    <property type="entry name" value="GPR"/>
    <property type="match status" value="1"/>
</dbReference>
<keyword evidence="5 7" id="KW-0560">Oxidoreductase</keyword>
<proteinExistence type="inferred from homology"/>
<dbReference type="GO" id="GO:0050661">
    <property type="term" value="F:NADP binding"/>
    <property type="evidence" value="ECO:0007669"/>
    <property type="project" value="InterPro"/>
</dbReference>
<dbReference type="CDD" id="cd07079">
    <property type="entry name" value="ALDH_F18-19_ProA-GPR"/>
    <property type="match status" value="1"/>
</dbReference>
<dbReference type="GO" id="GO:0004350">
    <property type="term" value="F:glutamate-5-semialdehyde dehydrogenase activity"/>
    <property type="evidence" value="ECO:0007669"/>
    <property type="project" value="UniProtKB-UniRule"/>
</dbReference>
<dbReference type="GO" id="GO:0005737">
    <property type="term" value="C:cytoplasm"/>
    <property type="evidence" value="ECO:0007669"/>
    <property type="project" value="UniProtKB-SubCell"/>
</dbReference>
<dbReference type="UniPathway" id="UPA00098">
    <property type="reaction ID" value="UER00360"/>
</dbReference>
<evidence type="ECO:0000313" key="9">
    <source>
        <dbReference type="EMBL" id="EGF23690.1"/>
    </source>
</evidence>
<dbReference type="EMBL" id="ACGK02000001">
    <property type="protein sequence ID" value="EGF23690.1"/>
    <property type="molecule type" value="Genomic_DNA"/>
</dbReference>
<evidence type="ECO:0000256" key="4">
    <source>
        <dbReference type="ARBA" id="ARBA00022857"/>
    </source>
</evidence>
<dbReference type="GO" id="GO:0055129">
    <property type="term" value="P:L-proline biosynthetic process"/>
    <property type="evidence" value="ECO:0007669"/>
    <property type="project" value="UniProtKB-UniRule"/>
</dbReference>
<dbReference type="InterPro" id="IPR000965">
    <property type="entry name" value="GPR_dom"/>
</dbReference>
<comment type="caution">
    <text evidence="9">The sequence shown here is derived from an EMBL/GenBank/DDBJ whole genome shotgun (WGS) entry which is preliminary data.</text>
</comment>
<evidence type="ECO:0000259" key="8">
    <source>
        <dbReference type="Pfam" id="PF00171"/>
    </source>
</evidence>
<keyword evidence="7" id="KW-0963">Cytoplasm</keyword>
<dbReference type="InterPro" id="IPR015590">
    <property type="entry name" value="Aldehyde_DH_dom"/>
</dbReference>
<comment type="pathway">
    <text evidence="1 7">Amino-acid biosynthesis; L-proline biosynthesis; L-glutamate 5-semialdehyde from L-glutamate: step 2/2.</text>
</comment>
<comment type="catalytic activity">
    <reaction evidence="6 7">
        <text>L-glutamate 5-semialdehyde + phosphate + NADP(+) = L-glutamyl 5-phosphate + NADPH + H(+)</text>
        <dbReference type="Rhea" id="RHEA:19541"/>
        <dbReference type="ChEBI" id="CHEBI:15378"/>
        <dbReference type="ChEBI" id="CHEBI:43474"/>
        <dbReference type="ChEBI" id="CHEBI:57783"/>
        <dbReference type="ChEBI" id="CHEBI:58066"/>
        <dbReference type="ChEBI" id="CHEBI:58274"/>
        <dbReference type="ChEBI" id="CHEBI:58349"/>
        <dbReference type="EC" id="1.2.1.41"/>
    </reaction>
</comment>
<gene>
    <name evidence="7 9" type="primary">proA</name>
    <name evidence="9" type="ORF">HMPREF0091_10637</name>
</gene>
<dbReference type="NCBIfam" id="TIGR00407">
    <property type="entry name" value="proA"/>
    <property type="match status" value="1"/>
</dbReference>
<dbReference type="InterPro" id="IPR016161">
    <property type="entry name" value="Ald_DH/histidinol_DH"/>
</dbReference>
<dbReference type="AlphaFoldDB" id="F1T4P6"/>
<evidence type="ECO:0000256" key="3">
    <source>
        <dbReference type="ARBA" id="ARBA00022650"/>
    </source>
</evidence>
<evidence type="ECO:0000256" key="2">
    <source>
        <dbReference type="ARBA" id="ARBA00022605"/>
    </source>
</evidence>
<comment type="subcellular location">
    <subcellularLocation>
        <location evidence="7">Cytoplasm</location>
    </subcellularLocation>
</comment>
<accession>F1T4P6</accession>
<evidence type="ECO:0000256" key="7">
    <source>
        <dbReference type="HAMAP-Rule" id="MF_00412"/>
    </source>
</evidence>
<name>F1T4P6_9ACTN</name>
<comment type="function">
    <text evidence="7">Catalyzes the NADPH-dependent reduction of L-glutamate 5-phosphate into L-glutamate 5-semialdehyde and phosphate. The product spontaneously undergoes cyclization to form 1-pyrroline-5-carboxylate.</text>
</comment>
<dbReference type="eggNOG" id="COG0014">
    <property type="taxonomic scope" value="Bacteria"/>
</dbReference>
<dbReference type="Pfam" id="PF00171">
    <property type="entry name" value="Aldedh"/>
    <property type="match status" value="1"/>
</dbReference>
<dbReference type="PROSITE" id="PS01223">
    <property type="entry name" value="PROA"/>
    <property type="match status" value="1"/>
</dbReference>
<dbReference type="InterPro" id="IPR016163">
    <property type="entry name" value="Ald_DH_C"/>
</dbReference>
<dbReference type="Gene3D" id="3.40.605.10">
    <property type="entry name" value="Aldehyde Dehydrogenase, Chain A, domain 1"/>
    <property type="match status" value="1"/>
</dbReference>
<keyword evidence="2 7" id="KW-0028">Amino-acid biosynthesis</keyword>
<dbReference type="PANTHER" id="PTHR11063">
    <property type="entry name" value="GLUTAMATE SEMIALDEHYDE DEHYDROGENASE"/>
    <property type="match status" value="1"/>
</dbReference>
<dbReference type="InterPro" id="IPR016162">
    <property type="entry name" value="Ald_DH_N"/>
</dbReference>
<keyword evidence="3 7" id="KW-0641">Proline biosynthesis</keyword>
<dbReference type="SUPFAM" id="SSF53720">
    <property type="entry name" value="ALDH-like"/>
    <property type="match status" value="1"/>
</dbReference>
<sequence length="434" mass="46540">MISLLTFRNEVTMSEALDKARLAHSASKSMRQASLSQRNHALTICAKLIGSSSDEILRANNKDLERARACNLPQPLIDRLLLTPERLDAMKSSLLQIAAQSDPLGQIRSGHTLENGIQMQQITVPLGVVAIIYEARPNVTVDAFALCLKSGNACILKGGSAARESCSILARVCQQALAQAGLPQDAVQYIESTDHSETEKLMGARGLVDVLIPRGSARLIQSVVRHAQVPTIETGVGNCHVYLHKSLSSKEAISNAVSVVVNAKTSRPGVCNAAESLLVDTCVAPELLPPVLRALADRSVELVGDARAIQIAQECNIAMQLADEKDWATEYLDLKMSVHCVADIDEAIDHINRYGTGHSEAILAQDYNACQKFLTLVDAAAVYANASTRFTDGGEFGLGGEIGISTQKLHARGPFAAAALTTTKYILRGQGQIR</sequence>
<evidence type="ECO:0000256" key="5">
    <source>
        <dbReference type="ARBA" id="ARBA00023002"/>
    </source>
</evidence>